<dbReference type="InterPro" id="IPR011629">
    <property type="entry name" value="CobW-like_C"/>
</dbReference>
<dbReference type="PANTHER" id="PTHR43603:SF1">
    <property type="entry name" value="ZINC-REGULATED GTPASE METALLOPROTEIN ACTIVATOR 1"/>
    <property type="match status" value="1"/>
</dbReference>
<dbReference type="InterPro" id="IPR051927">
    <property type="entry name" value="Zn_Chap_cDPG_Synth"/>
</dbReference>
<evidence type="ECO:0000256" key="4">
    <source>
        <dbReference type="ARBA" id="ARBA00034320"/>
    </source>
</evidence>
<protein>
    <submittedName>
        <fullName evidence="8">Metal chaperone YciC</fullName>
    </submittedName>
</protein>
<evidence type="ECO:0000313" key="9">
    <source>
        <dbReference type="Proteomes" id="UP001642464"/>
    </source>
</evidence>
<evidence type="ECO:0000256" key="6">
    <source>
        <dbReference type="SAM" id="MobiDB-lite"/>
    </source>
</evidence>
<comment type="caution">
    <text evidence="8">The sequence shown here is derived from an EMBL/GenBank/DDBJ whole genome shotgun (WGS) entry which is preliminary data.</text>
</comment>
<proteinExistence type="inferred from homology"/>
<organism evidence="8 9">
    <name type="scientific">Durusdinium trenchii</name>
    <dbReference type="NCBI Taxonomy" id="1381693"/>
    <lineage>
        <taxon>Eukaryota</taxon>
        <taxon>Sar</taxon>
        <taxon>Alveolata</taxon>
        <taxon>Dinophyceae</taxon>
        <taxon>Suessiales</taxon>
        <taxon>Symbiodiniaceae</taxon>
        <taxon>Durusdinium</taxon>
    </lineage>
</organism>
<dbReference type="InterPro" id="IPR003495">
    <property type="entry name" value="CobW/HypB/UreG_nucleotide-bd"/>
</dbReference>
<dbReference type="CDD" id="cd03112">
    <property type="entry name" value="CobW-like"/>
    <property type="match status" value="1"/>
</dbReference>
<dbReference type="SUPFAM" id="SSF90002">
    <property type="entry name" value="Hypothetical protein YjiA, C-terminal domain"/>
    <property type="match status" value="1"/>
</dbReference>
<feature type="domain" description="CobW C-terminal" evidence="7">
    <location>
        <begin position="284"/>
        <end position="425"/>
    </location>
</feature>
<keyword evidence="1" id="KW-0547">Nucleotide-binding</keyword>
<evidence type="ECO:0000256" key="1">
    <source>
        <dbReference type="ARBA" id="ARBA00022741"/>
    </source>
</evidence>
<reference evidence="8 9" key="1">
    <citation type="submission" date="2024-02" db="EMBL/GenBank/DDBJ databases">
        <authorList>
            <person name="Chen Y."/>
            <person name="Shah S."/>
            <person name="Dougan E. K."/>
            <person name="Thang M."/>
            <person name="Chan C."/>
        </authorList>
    </citation>
    <scope>NUCLEOTIDE SEQUENCE [LARGE SCALE GENOMIC DNA]</scope>
</reference>
<gene>
    <name evidence="8" type="ORF">SCF082_LOCUS11422</name>
</gene>
<comment type="similarity">
    <text evidence="4">Belongs to the SIMIBI class G3E GTPase family. ZNG1 subfamily.</text>
</comment>
<dbReference type="SUPFAM" id="SSF52540">
    <property type="entry name" value="P-loop containing nucleoside triphosphate hydrolases"/>
    <property type="match status" value="1"/>
</dbReference>
<dbReference type="Pfam" id="PF07683">
    <property type="entry name" value="CobW_C"/>
    <property type="match status" value="1"/>
</dbReference>
<comment type="catalytic activity">
    <reaction evidence="5">
        <text>GTP + H2O = GDP + phosphate + H(+)</text>
        <dbReference type="Rhea" id="RHEA:19669"/>
        <dbReference type="ChEBI" id="CHEBI:15377"/>
        <dbReference type="ChEBI" id="CHEBI:15378"/>
        <dbReference type="ChEBI" id="CHEBI:37565"/>
        <dbReference type="ChEBI" id="CHEBI:43474"/>
        <dbReference type="ChEBI" id="CHEBI:58189"/>
    </reaction>
    <physiologicalReaction direction="left-to-right" evidence="5">
        <dbReference type="Rhea" id="RHEA:19670"/>
    </physiologicalReaction>
</comment>
<feature type="region of interest" description="Disordered" evidence="6">
    <location>
        <begin position="241"/>
        <end position="276"/>
    </location>
</feature>
<evidence type="ECO:0000259" key="7">
    <source>
        <dbReference type="SMART" id="SM00833"/>
    </source>
</evidence>
<name>A0ABP0JCX8_9DINO</name>
<feature type="compositionally biased region" description="Basic and acidic residues" evidence="6">
    <location>
        <begin position="243"/>
        <end position="275"/>
    </location>
</feature>
<dbReference type="EMBL" id="CAXAMM010006767">
    <property type="protein sequence ID" value="CAK9012214.1"/>
    <property type="molecule type" value="Genomic_DNA"/>
</dbReference>
<evidence type="ECO:0000313" key="8">
    <source>
        <dbReference type="EMBL" id="CAK9012214.1"/>
    </source>
</evidence>
<dbReference type="PANTHER" id="PTHR43603">
    <property type="entry name" value="COBW DOMAIN-CONTAINING PROTEIN DDB_G0274527"/>
    <property type="match status" value="1"/>
</dbReference>
<keyword evidence="3" id="KW-0143">Chaperone</keyword>
<keyword evidence="2" id="KW-0378">Hydrolase</keyword>
<dbReference type="Gene3D" id="3.40.50.300">
    <property type="entry name" value="P-loop containing nucleotide triphosphate hydrolases"/>
    <property type="match status" value="1"/>
</dbReference>
<dbReference type="Proteomes" id="UP001642464">
    <property type="component" value="Unassembled WGS sequence"/>
</dbReference>
<dbReference type="InterPro" id="IPR027417">
    <property type="entry name" value="P-loop_NTPase"/>
</dbReference>
<keyword evidence="9" id="KW-1185">Reference proteome</keyword>
<dbReference type="Pfam" id="PF02492">
    <property type="entry name" value="cobW"/>
    <property type="match status" value="1"/>
</dbReference>
<evidence type="ECO:0000256" key="2">
    <source>
        <dbReference type="ARBA" id="ARBA00022801"/>
    </source>
</evidence>
<accession>A0ABP0JCX8</accession>
<evidence type="ECO:0000256" key="5">
    <source>
        <dbReference type="ARBA" id="ARBA00049117"/>
    </source>
</evidence>
<evidence type="ECO:0000256" key="3">
    <source>
        <dbReference type="ARBA" id="ARBA00023186"/>
    </source>
</evidence>
<sequence>MATPKVTALVGFLGAGKTTTLKRLLETCPDGERIGVIANDVAKVNIDAALVRDVVQGEQGQVQSVQLDNGCACCTASDDLIQTFEELLEGAEEPFSHVVVEASGVAEASQMREVLLQIPAVRKGQAELGAIITVVDSNDFLKEFASGETLGERPDLTGERKAKPEMRRLVVDLLVEQVEGADALVLNKVDVFGDDQADAKVAQLRAILDKLNPDAPVHHTSFGRVDLLDIVAKQVHHRRDHVHVHEHEHHGHQDHGEAGECDCKHGHEDHGDHPHGTHHAKYGIDSFVFESSLPFHGPSLAKNVLKQMAAVQQLSSFPALEAIKHDVVVPADDADSEDEEFRQQVVQSEASSVKTNPFSRVIRSKGFLQLQSKPQTKMYWSHAGKLFSVSPHGDWPAGRPVTQQLVFIGVDMDQDKIIAHLNASLADAPRVP</sequence>
<dbReference type="SMART" id="SM00833">
    <property type="entry name" value="CobW_C"/>
    <property type="match status" value="1"/>
</dbReference>
<dbReference type="Gene3D" id="3.30.1220.10">
    <property type="entry name" value="CobW-like, C-terminal domain"/>
    <property type="match status" value="1"/>
</dbReference>
<dbReference type="InterPro" id="IPR036627">
    <property type="entry name" value="CobW-likC_sf"/>
</dbReference>